<comment type="caution">
    <text evidence="1">The sequence shown here is derived from an EMBL/GenBank/DDBJ whole genome shotgun (WGS) entry which is preliminary data.</text>
</comment>
<dbReference type="Proteomes" id="UP000308730">
    <property type="component" value="Unassembled WGS sequence"/>
</dbReference>
<reference evidence="1 2" key="1">
    <citation type="submission" date="2019-02" db="EMBL/GenBank/DDBJ databases">
        <title>Genome sequencing of the rare red list fungi Antrodiella citrinella (Flaviporus citrinellus).</title>
        <authorList>
            <person name="Buettner E."/>
            <person name="Kellner H."/>
        </authorList>
    </citation>
    <scope>NUCLEOTIDE SEQUENCE [LARGE SCALE GENOMIC DNA]</scope>
    <source>
        <strain evidence="1 2">DSM 108506</strain>
    </source>
</reference>
<gene>
    <name evidence="1" type="ORF">EUX98_g8596</name>
</gene>
<sequence length="41" mass="4815">MYLFMDWKLVSASADPKSKPSKLDYRAGLFYYDDGTNEMKM</sequence>
<proteinExistence type="predicted"/>
<dbReference type="AlphaFoldDB" id="A0A4S4M6M7"/>
<name>A0A4S4M6M7_9APHY</name>
<evidence type="ECO:0000313" key="1">
    <source>
        <dbReference type="EMBL" id="THH20347.1"/>
    </source>
</evidence>
<protein>
    <submittedName>
        <fullName evidence="1">Uncharacterized protein</fullName>
    </submittedName>
</protein>
<dbReference type="EMBL" id="SGPM01000495">
    <property type="protein sequence ID" value="THH20347.1"/>
    <property type="molecule type" value="Genomic_DNA"/>
</dbReference>
<accession>A0A4S4M6M7</accession>
<keyword evidence="2" id="KW-1185">Reference proteome</keyword>
<evidence type="ECO:0000313" key="2">
    <source>
        <dbReference type="Proteomes" id="UP000308730"/>
    </source>
</evidence>
<organism evidence="1 2">
    <name type="scientific">Antrodiella citrinella</name>
    <dbReference type="NCBI Taxonomy" id="2447956"/>
    <lineage>
        <taxon>Eukaryota</taxon>
        <taxon>Fungi</taxon>
        <taxon>Dikarya</taxon>
        <taxon>Basidiomycota</taxon>
        <taxon>Agaricomycotina</taxon>
        <taxon>Agaricomycetes</taxon>
        <taxon>Polyporales</taxon>
        <taxon>Steccherinaceae</taxon>
        <taxon>Antrodiella</taxon>
    </lineage>
</organism>